<keyword evidence="8" id="KW-1185">Reference proteome</keyword>
<keyword evidence="3 5" id="KW-1133">Transmembrane helix</keyword>
<dbReference type="EMBL" id="FNPR01000002">
    <property type="protein sequence ID" value="SDY55687.1"/>
    <property type="molecule type" value="Genomic_DNA"/>
</dbReference>
<accession>A0A1H3KTZ8</accession>
<dbReference type="InterPro" id="IPR006977">
    <property type="entry name" value="Yip1_dom"/>
</dbReference>
<dbReference type="Proteomes" id="UP000199026">
    <property type="component" value="Unassembled WGS sequence"/>
</dbReference>
<dbReference type="STRING" id="576131.SAMN05444486_102752"/>
<evidence type="ECO:0000256" key="3">
    <source>
        <dbReference type="ARBA" id="ARBA00022989"/>
    </source>
</evidence>
<dbReference type="GO" id="GO:0016020">
    <property type="term" value="C:membrane"/>
    <property type="evidence" value="ECO:0007669"/>
    <property type="project" value="UniProtKB-SubCell"/>
</dbReference>
<feature type="transmembrane region" description="Helical" evidence="5">
    <location>
        <begin position="30"/>
        <end position="52"/>
    </location>
</feature>
<feature type="transmembrane region" description="Helical" evidence="5">
    <location>
        <begin position="82"/>
        <end position="101"/>
    </location>
</feature>
<dbReference type="Pfam" id="PF04893">
    <property type="entry name" value="Yip1"/>
    <property type="match status" value="1"/>
</dbReference>
<dbReference type="RefSeq" id="WP_089891002.1">
    <property type="nucleotide sequence ID" value="NZ_CALJFH010000015.1"/>
</dbReference>
<evidence type="ECO:0000256" key="2">
    <source>
        <dbReference type="ARBA" id="ARBA00022692"/>
    </source>
</evidence>
<organism evidence="7 8">
    <name type="scientific">Lentibacter algarum</name>
    <dbReference type="NCBI Taxonomy" id="576131"/>
    <lineage>
        <taxon>Bacteria</taxon>
        <taxon>Pseudomonadati</taxon>
        <taxon>Pseudomonadota</taxon>
        <taxon>Alphaproteobacteria</taxon>
        <taxon>Rhodobacterales</taxon>
        <taxon>Roseobacteraceae</taxon>
        <taxon>Lentibacter</taxon>
    </lineage>
</organism>
<keyword evidence="4 5" id="KW-0472">Membrane</keyword>
<evidence type="ECO:0000256" key="5">
    <source>
        <dbReference type="SAM" id="Phobius"/>
    </source>
</evidence>
<reference evidence="7 8" key="1">
    <citation type="submission" date="2016-10" db="EMBL/GenBank/DDBJ databases">
        <authorList>
            <person name="de Groot N.N."/>
        </authorList>
    </citation>
    <scope>NUCLEOTIDE SEQUENCE [LARGE SCALE GENOMIC DNA]</scope>
    <source>
        <strain evidence="7 8">DSM 24677</strain>
    </source>
</reference>
<proteinExistence type="predicted"/>
<sequence length="207" mass="21943">MVIKELVMRTLTQPAGAAAELMELGLKRDVLWLGLILAAVLNALFFSVSFHAAPPMPLEGMSAEEAAQLEFMLGFFGSPVRVALVLGVSLVMSVFAFFLAGKFLGGQGSLTDVLVVVTWWQFVGLGMSVVIMAVGALSVMLASMMSMVGNVWLLFALIGLLTGAHRFETMFKGIGTVALSLFLMAVGLMIILTLIGFGLPPVEASNV</sequence>
<evidence type="ECO:0000313" key="7">
    <source>
        <dbReference type="EMBL" id="SDY55687.1"/>
    </source>
</evidence>
<evidence type="ECO:0000256" key="4">
    <source>
        <dbReference type="ARBA" id="ARBA00023136"/>
    </source>
</evidence>
<feature type="transmembrane region" description="Helical" evidence="5">
    <location>
        <begin position="174"/>
        <end position="199"/>
    </location>
</feature>
<evidence type="ECO:0000259" key="6">
    <source>
        <dbReference type="Pfam" id="PF04893"/>
    </source>
</evidence>
<feature type="domain" description="Yip1" evidence="6">
    <location>
        <begin position="9"/>
        <end position="191"/>
    </location>
</feature>
<dbReference type="AlphaFoldDB" id="A0A1H3KTZ8"/>
<comment type="subcellular location">
    <subcellularLocation>
        <location evidence="1">Membrane</location>
        <topology evidence="1">Multi-pass membrane protein</topology>
    </subcellularLocation>
</comment>
<keyword evidence="2 5" id="KW-0812">Transmembrane</keyword>
<dbReference type="OrthoDB" id="7872013at2"/>
<name>A0A1H3KTZ8_9RHOB</name>
<dbReference type="GeneID" id="78124812"/>
<feature type="transmembrane region" description="Helical" evidence="5">
    <location>
        <begin position="140"/>
        <end position="162"/>
    </location>
</feature>
<protein>
    <submittedName>
        <fullName evidence="7">Yip1 domain-containing protein</fullName>
    </submittedName>
</protein>
<evidence type="ECO:0000256" key="1">
    <source>
        <dbReference type="ARBA" id="ARBA00004141"/>
    </source>
</evidence>
<evidence type="ECO:0000313" key="8">
    <source>
        <dbReference type="Proteomes" id="UP000199026"/>
    </source>
</evidence>
<gene>
    <name evidence="7" type="ORF">SAMN05444486_102752</name>
</gene>
<feature type="transmembrane region" description="Helical" evidence="5">
    <location>
        <begin position="113"/>
        <end position="134"/>
    </location>
</feature>